<dbReference type="PANTHER" id="PTHR43343:SF3">
    <property type="entry name" value="PROTEASE DO-LIKE 8, CHLOROPLASTIC"/>
    <property type="match status" value="1"/>
</dbReference>
<dbReference type="RefSeq" id="WP_338002503.1">
    <property type="nucleotide sequence ID" value="NZ_JAOPKA010000002.1"/>
</dbReference>
<evidence type="ECO:0000313" key="4">
    <source>
        <dbReference type="EMBL" id="MCU4740659.1"/>
    </source>
</evidence>
<dbReference type="Pfam" id="PF13365">
    <property type="entry name" value="Trypsin_2"/>
    <property type="match status" value="1"/>
</dbReference>
<dbReference type="InterPro" id="IPR001478">
    <property type="entry name" value="PDZ"/>
</dbReference>
<protein>
    <submittedName>
        <fullName evidence="4">Trypsin-like peptidase domain-containing protein</fullName>
    </submittedName>
</protein>
<evidence type="ECO:0000256" key="1">
    <source>
        <dbReference type="ARBA" id="ARBA00022670"/>
    </source>
</evidence>
<feature type="domain" description="PDZ" evidence="3">
    <location>
        <begin position="254"/>
        <end position="359"/>
    </location>
</feature>
<dbReference type="Gene3D" id="2.30.42.10">
    <property type="match status" value="1"/>
</dbReference>
<dbReference type="GO" id="GO:0004252">
    <property type="term" value="F:serine-type endopeptidase activity"/>
    <property type="evidence" value="ECO:0007669"/>
    <property type="project" value="InterPro"/>
</dbReference>
<comment type="caution">
    <text evidence="4">The sequence shown here is derived from an EMBL/GenBank/DDBJ whole genome shotgun (WGS) entry which is preliminary data.</text>
</comment>
<dbReference type="Proteomes" id="UP001321018">
    <property type="component" value="Unassembled WGS sequence"/>
</dbReference>
<dbReference type="InterPro" id="IPR001940">
    <property type="entry name" value="Peptidase_S1C"/>
</dbReference>
<dbReference type="GO" id="GO:0006508">
    <property type="term" value="P:proteolysis"/>
    <property type="evidence" value="ECO:0007669"/>
    <property type="project" value="UniProtKB-KW"/>
</dbReference>
<dbReference type="PRINTS" id="PR00834">
    <property type="entry name" value="PROTEASES2C"/>
</dbReference>
<keyword evidence="2" id="KW-0378">Hydrolase</keyword>
<dbReference type="AlphaFoldDB" id="A0AAP3E126"/>
<organism evidence="4 5">
    <name type="scientific">Natronoglomus mannanivorans</name>
    <dbReference type="NCBI Taxonomy" id="2979990"/>
    <lineage>
        <taxon>Archaea</taxon>
        <taxon>Methanobacteriati</taxon>
        <taxon>Methanobacteriota</taxon>
        <taxon>Stenosarchaea group</taxon>
        <taxon>Halobacteria</taxon>
        <taxon>Halobacteriales</taxon>
        <taxon>Natrialbaceae</taxon>
        <taxon>Natronoglomus</taxon>
    </lineage>
</organism>
<dbReference type="InterPro" id="IPR006311">
    <property type="entry name" value="TAT_signal"/>
</dbReference>
<dbReference type="SUPFAM" id="SSF50494">
    <property type="entry name" value="Trypsin-like serine proteases"/>
    <property type="match status" value="1"/>
</dbReference>
<reference evidence="4" key="1">
    <citation type="submission" date="2022-09" db="EMBL/GenBank/DDBJ databases">
        <title>Enrichment on poylsaccharides allowed isolation of novel metabolic and taxonomic groups of Haloarchaea.</title>
        <authorList>
            <person name="Sorokin D.Y."/>
            <person name="Elcheninov A.G."/>
            <person name="Khizhniak T.V."/>
            <person name="Kolganova T.V."/>
            <person name="Kublanov I.V."/>
        </authorList>
    </citation>
    <scope>NUCLEOTIDE SEQUENCE</scope>
    <source>
        <strain evidence="4">AArc-xg1-1</strain>
    </source>
</reference>
<dbReference type="Gene3D" id="2.40.10.120">
    <property type="match status" value="1"/>
</dbReference>
<evidence type="ECO:0000313" key="5">
    <source>
        <dbReference type="Proteomes" id="UP001321018"/>
    </source>
</evidence>
<proteinExistence type="predicted"/>
<sequence>MDETNLNRRGFLATAGAGLLGATAGCASPRTFAQQVVDIDQDDRADGSLYTDVYEQTIDSVTFLRVSGIEDPFSDDPGQGQGSGFLYDETHVVTNEHVVYGGDEVDVRYTNGEWAATEVVGTDFYSDLAVLEVDNTPDDADPLPMAEQMPVTGQEVLAIGNPFGLEGSMSQGIVSGVDRSLQMPGRSFSFPNVVQTDAGINPGNSGGPLVNLDGEVVGVINAGGGDNIGFAISSALTRRVAPALIENGEFHHSYMGITLETVDPRIAEANDLPEANGIIVTSVDPDGPAGGVFEESDDQVRRNGDAIPVGGDVILEMDGEPIPDRHALSTFLALSTSPGDTIPVDVYRDGERTTVELTLGARPTPGESDRGFPP</sequence>
<name>A0AAP3E126_9EURY</name>
<evidence type="ECO:0000259" key="3">
    <source>
        <dbReference type="Pfam" id="PF13180"/>
    </source>
</evidence>
<dbReference type="InterPro" id="IPR051201">
    <property type="entry name" value="Chloro_Bact_Ser_Proteases"/>
</dbReference>
<evidence type="ECO:0000256" key="2">
    <source>
        <dbReference type="ARBA" id="ARBA00022801"/>
    </source>
</evidence>
<dbReference type="PROSITE" id="PS51318">
    <property type="entry name" value="TAT"/>
    <property type="match status" value="1"/>
</dbReference>
<dbReference type="Pfam" id="PF13180">
    <property type="entry name" value="PDZ_2"/>
    <property type="match status" value="1"/>
</dbReference>
<gene>
    <name evidence="4" type="ORF">OB960_04495</name>
</gene>
<keyword evidence="1" id="KW-0645">Protease</keyword>
<dbReference type="SUPFAM" id="SSF50156">
    <property type="entry name" value="PDZ domain-like"/>
    <property type="match status" value="1"/>
</dbReference>
<dbReference type="InterPro" id="IPR009003">
    <property type="entry name" value="Peptidase_S1_PA"/>
</dbReference>
<dbReference type="EMBL" id="JAOPKA010000002">
    <property type="protein sequence ID" value="MCU4740659.1"/>
    <property type="molecule type" value="Genomic_DNA"/>
</dbReference>
<dbReference type="PANTHER" id="PTHR43343">
    <property type="entry name" value="PEPTIDASE S12"/>
    <property type="match status" value="1"/>
</dbReference>
<dbReference type="InterPro" id="IPR036034">
    <property type="entry name" value="PDZ_sf"/>
</dbReference>
<accession>A0AAP3E126</accession>